<proteinExistence type="predicted"/>
<evidence type="ECO:0000256" key="2">
    <source>
        <dbReference type="SAM" id="Phobius"/>
    </source>
</evidence>
<dbReference type="OrthoDB" id="2142503at2759"/>
<organism evidence="4 5">
    <name type="scientific">Capronia coronata CBS 617.96</name>
    <dbReference type="NCBI Taxonomy" id="1182541"/>
    <lineage>
        <taxon>Eukaryota</taxon>
        <taxon>Fungi</taxon>
        <taxon>Dikarya</taxon>
        <taxon>Ascomycota</taxon>
        <taxon>Pezizomycotina</taxon>
        <taxon>Eurotiomycetes</taxon>
        <taxon>Chaetothyriomycetidae</taxon>
        <taxon>Chaetothyriales</taxon>
        <taxon>Herpotrichiellaceae</taxon>
        <taxon>Capronia</taxon>
    </lineage>
</organism>
<accession>W9YBS9</accession>
<keyword evidence="2" id="KW-1133">Transmembrane helix</keyword>
<reference evidence="4 5" key="1">
    <citation type="submission" date="2013-03" db="EMBL/GenBank/DDBJ databases">
        <title>The Genome Sequence of Capronia coronata CBS 617.96.</title>
        <authorList>
            <consortium name="The Broad Institute Genomics Platform"/>
            <person name="Cuomo C."/>
            <person name="de Hoog S."/>
            <person name="Gorbushina A."/>
            <person name="Walker B."/>
            <person name="Young S.K."/>
            <person name="Zeng Q."/>
            <person name="Gargeya S."/>
            <person name="Fitzgerald M."/>
            <person name="Haas B."/>
            <person name="Abouelleil A."/>
            <person name="Allen A.W."/>
            <person name="Alvarado L."/>
            <person name="Arachchi H.M."/>
            <person name="Berlin A.M."/>
            <person name="Chapman S.B."/>
            <person name="Gainer-Dewar J."/>
            <person name="Goldberg J."/>
            <person name="Griggs A."/>
            <person name="Gujja S."/>
            <person name="Hansen M."/>
            <person name="Howarth C."/>
            <person name="Imamovic A."/>
            <person name="Ireland A."/>
            <person name="Larimer J."/>
            <person name="McCowan C."/>
            <person name="Murphy C."/>
            <person name="Pearson M."/>
            <person name="Poon T.W."/>
            <person name="Priest M."/>
            <person name="Roberts A."/>
            <person name="Saif S."/>
            <person name="Shea T."/>
            <person name="Sisk P."/>
            <person name="Sykes S."/>
            <person name="Wortman J."/>
            <person name="Nusbaum C."/>
            <person name="Birren B."/>
        </authorList>
    </citation>
    <scope>NUCLEOTIDE SEQUENCE [LARGE SCALE GENOMIC DNA]</scope>
    <source>
        <strain evidence="4 5">CBS 617.96</strain>
    </source>
</reference>
<comment type="caution">
    <text evidence="4">The sequence shown here is derived from an EMBL/GenBank/DDBJ whole genome shotgun (WGS) entry which is preliminary data.</text>
</comment>
<keyword evidence="2" id="KW-0472">Membrane</keyword>
<dbReference type="PANTHER" id="PTHR36854">
    <property type="entry name" value="CHROMOSOME 9, WHOLE GENOME SHOTGUN SEQUENCE"/>
    <property type="match status" value="1"/>
</dbReference>
<evidence type="ECO:0000256" key="1">
    <source>
        <dbReference type="SAM" id="MobiDB-lite"/>
    </source>
</evidence>
<dbReference type="eggNOG" id="ENOG502S5M9">
    <property type="taxonomic scope" value="Eukaryota"/>
</dbReference>
<feature type="region of interest" description="Disordered" evidence="1">
    <location>
        <begin position="88"/>
        <end position="125"/>
    </location>
</feature>
<keyword evidence="5" id="KW-1185">Reference proteome</keyword>
<keyword evidence="2" id="KW-0812">Transmembrane</keyword>
<evidence type="ECO:0000256" key="3">
    <source>
        <dbReference type="SAM" id="SignalP"/>
    </source>
</evidence>
<dbReference type="GeneID" id="19158305"/>
<protein>
    <submittedName>
        <fullName evidence="4">Uncharacterized protein</fullName>
    </submittedName>
</protein>
<evidence type="ECO:0000313" key="5">
    <source>
        <dbReference type="Proteomes" id="UP000019484"/>
    </source>
</evidence>
<dbReference type="Proteomes" id="UP000019484">
    <property type="component" value="Unassembled WGS sequence"/>
</dbReference>
<dbReference type="RefSeq" id="XP_007722506.1">
    <property type="nucleotide sequence ID" value="XM_007724316.1"/>
</dbReference>
<feature type="region of interest" description="Disordered" evidence="1">
    <location>
        <begin position="284"/>
        <end position="307"/>
    </location>
</feature>
<dbReference type="PANTHER" id="PTHR36854:SF1">
    <property type="entry name" value="TRANSMEMBRANE PROTEIN"/>
    <property type="match status" value="1"/>
</dbReference>
<sequence>MLLPPRLALFALLALLGPSYAAKSVAASFCKCICFNNSTIIALNPPTSSTQASSLHRLDIRSSPGDTALNADSSYTYADTRRDVWSEYSPNHAEKDRRSPASGDSEKEDGDEAKTPSTGHSRPHHKLTCTDCTRAFCLDYNLPICKNAREEDVFTTCFQRDSLKDETVVVVFIFATAGLLAWALVKPWIDRLRDRSPAFIPLTQQPNDDLARTGQTARSRLNRNTLHGAGGGATATTSGSGNDNAIGGGNGSRSRSGEGMGPGQGISLPAAAAAAAAPTEGLLFSDPSASYFSESPPPHYGRPGNGLLQQVHADHDAVDIVSSGSGV</sequence>
<dbReference type="HOGENOM" id="CLU_073624_0_0_1"/>
<feature type="transmembrane region" description="Helical" evidence="2">
    <location>
        <begin position="167"/>
        <end position="185"/>
    </location>
</feature>
<evidence type="ECO:0000313" key="4">
    <source>
        <dbReference type="EMBL" id="EXJ90312.1"/>
    </source>
</evidence>
<dbReference type="AlphaFoldDB" id="W9YBS9"/>
<feature type="signal peptide" evidence="3">
    <location>
        <begin position="1"/>
        <end position="21"/>
    </location>
</feature>
<feature type="region of interest" description="Disordered" evidence="1">
    <location>
        <begin position="220"/>
        <end position="266"/>
    </location>
</feature>
<dbReference type="EMBL" id="AMWN01000003">
    <property type="protein sequence ID" value="EXJ90312.1"/>
    <property type="molecule type" value="Genomic_DNA"/>
</dbReference>
<gene>
    <name evidence="4" type="ORF">A1O1_03411</name>
</gene>
<name>W9YBS9_9EURO</name>
<feature type="chain" id="PRO_5004934526" evidence="3">
    <location>
        <begin position="22"/>
        <end position="327"/>
    </location>
</feature>
<keyword evidence="3" id="KW-0732">Signal</keyword>